<sequence length="65" mass="7125">MKSTRTLQINPVDAAILSAIPPIRALPRPTRVPLSFAQQRLWFHSRLTGGRDDCHLQVGFGSAAS</sequence>
<dbReference type="EMBL" id="FNXB01000088">
    <property type="protein sequence ID" value="SEI21500.1"/>
    <property type="molecule type" value="Genomic_DNA"/>
</dbReference>
<dbReference type="Proteomes" id="UP000198939">
    <property type="component" value="Unassembled WGS sequence"/>
</dbReference>
<evidence type="ECO:0000313" key="2">
    <source>
        <dbReference type="EMBL" id="SEP31017.1"/>
    </source>
</evidence>
<dbReference type="RefSeq" id="WP_167371654.1">
    <property type="nucleotide sequence ID" value="NZ_FNXB01000088.1"/>
</dbReference>
<reference evidence="2 4" key="1">
    <citation type="submission" date="2016-10" db="EMBL/GenBank/DDBJ databases">
        <authorList>
            <person name="Varghese N."/>
            <person name="Submissions S."/>
        </authorList>
    </citation>
    <scope>NUCLEOTIDE SEQUENCE [LARGE SCALE GENOMIC DNA]</scope>
    <source>
        <strain evidence="2 4">CGMCC 1.7071</strain>
    </source>
</reference>
<dbReference type="Gene3D" id="3.30.559.10">
    <property type="entry name" value="Chloramphenicol acetyltransferase-like domain"/>
    <property type="match status" value="1"/>
</dbReference>
<evidence type="ECO:0000313" key="3">
    <source>
        <dbReference type="Proteomes" id="UP000183063"/>
    </source>
</evidence>
<dbReference type="STRING" id="501024.RTCCBAU85039_6648"/>
<dbReference type="EMBL" id="FOCV01000078">
    <property type="protein sequence ID" value="SEP31017.1"/>
    <property type="molecule type" value="Genomic_DNA"/>
</dbReference>
<organism evidence="1 3">
    <name type="scientific">Rhizobium tibeticum</name>
    <dbReference type="NCBI Taxonomy" id="501024"/>
    <lineage>
        <taxon>Bacteria</taxon>
        <taxon>Pseudomonadati</taxon>
        <taxon>Pseudomonadota</taxon>
        <taxon>Alphaproteobacteria</taxon>
        <taxon>Hyphomicrobiales</taxon>
        <taxon>Rhizobiaceae</taxon>
        <taxon>Rhizobium/Agrobacterium group</taxon>
        <taxon>Rhizobium</taxon>
    </lineage>
</organism>
<reference evidence="1" key="2">
    <citation type="submission" date="2016-10" db="EMBL/GenBank/DDBJ databases">
        <authorList>
            <person name="de Groot N.N."/>
        </authorList>
    </citation>
    <scope>NUCLEOTIDE SEQUENCE [LARGE SCALE GENOMIC DNA]</scope>
    <source>
        <strain evidence="1">CCBAU85039</strain>
    </source>
</reference>
<protein>
    <submittedName>
        <fullName evidence="1">Uncharacterized protein</fullName>
    </submittedName>
</protein>
<name>A0A1H8WUA1_9HYPH</name>
<dbReference type="Proteomes" id="UP000183063">
    <property type="component" value="Unassembled WGS sequence"/>
</dbReference>
<dbReference type="AlphaFoldDB" id="A0A1H8WUA1"/>
<keyword evidence="4" id="KW-1185">Reference proteome</keyword>
<proteinExistence type="predicted"/>
<reference evidence="3" key="3">
    <citation type="submission" date="2016-10" db="EMBL/GenBank/DDBJ databases">
        <authorList>
            <person name="Wibberg D."/>
        </authorList>
    </citation>
    <scope>NUCLEOTIDE SEQUENCE [LARGE SCALE GENOMIC DNA]</scope>
</reference>
<gene>
    <name evidence="1" type="ORF">RTCCBAU85039_6648</name>
    <name evidence="2" type="ORF">SAMN05216228_10788</name>
</gene>
<dbReference type="InterPro" id="IPR023213">
    <property type="entry name" value="CAT-like_dom_sf"/>
</dbReference>
<accession>A0A1H8WUA1</accession>
<evidence type="ECO:0000313" key="1">
    <source>
        <dbReference type="EMBL" id="SEI21500.1"/>
    </source>
</evidence>
<evidence type="ECO:0000313" key="4">
    <source>
        <dbReference type="Proteomes" id="UP000198939"/>
    </source>
</evidence>